<proteinExistence type="predicted"/>
<dbReference type="Proteomes" id="UP000275232">
    <property type="component" value="Unassembled WGS sequence"/>
</dbReference>
<name>A0A3N5CWB1_9SPHN</name>
<evidence type="ECO:0000313" key="3">
    <source>
        <dbReference type="Proteomes" id="UP000275232"/>
    </source>
</evidence>
<dbReference type="AlphaFoldDB" id="A0A3N5CWB1"/>
<sequence length="360" mass="40096">MLKISPANRRLAKALTPALGFAPEDGALGPIDLDLARYAHFRHRVAPLLHHAVATCGISAEEDAARFLERQAARNARRVLQQKAAVRRFGDALDRAGIGWLEVKGWHLGDSLYPAASLRHAKDVDLLIEPGRAEDAITLAAKLGYRGSQGGGNGETLDVEHSRQVLRYHRETSIFDPASGAEIEIHAHLLSDAPPGWRDPPTSSSKEERSQTLRRPDYVLYLITHGTATGWKRMKWLCDLALLASGVDCATRKQAIALARELDGLPALCASFDLLRELWPQATDGLWLPLIAPDECDAKTIRSHRAAFIRQLNEESEPSAPLRYARHLGLLRDPPVFGTRHPSFWRQLRRTFALRQLWRG</sequence>
<feature type="region of interest" description="Disordered" evidence="1">
    <location>
        <begin position="191"/>
        <end position="211"/>
    </location>
</feature>
<evidence type="ECO:0008006" key="4">
    <source>
        <dbReference type="Google" id="ProtNLM"/>
    </source>
</evidence>
<evidence type="ECO:0000256" key="1">
    <source>
        <dbReference type="SAM" id="MobiDB-lite"/>
    </source>
</evidence>
<protein>
    <recommendedName>
        <fullName evidence="4">Nucleotidyltransferase family protein</fullName>
    </recommendedName>
</protein>
<accession>A0A3N5CWB1</accession>
<evidence type="ECO:0000313" key="2">
    <source>
        <dbReference type="EMBL" id="RPF70919.1"/>
    </source>
</evidence>
<dbReference type="InterPro" id="IPR039498">
    <property type="entry name" value="NTP_transf_5"/>
</dbReference>
<organism evidence="2 3">
    <name type="scientific">Aurantiacibacter spongiae</name>
    <dbReference type="NCBI Taxonomy" id="2488860"/>
    <lineage>
        <taxon>Bacteria</taxon>
        <taxon>Pseudomonadati</taxon>
        <taxon>Pseudomonadota</taxon>
        <taxon>Alphaproteobacteria</taxon>
        <taxon>Sphingomonadales</taxon>
        <taxon>Erythrobacteraceae</taxon>
        <taxon>Aurantiacibacter</taxon>
    </lineage>
</organism>
<comment type="caution">
    <text evidence="2">The sequence shown here is derived from an EMBL/GenBank/DDBJ whole genome shotgun (WGS) entry which is preliminary data.</text>
</comment>
<dbReference type="Pfam" id="PF14907">
    <property type="entry name" value="NTP_transf_5"/>
    <property type="match status" value="1"/>
</dbReference>
<gene>
    <name evidence="2" type="ORF">EG799_04260</name>
</gene>
<keyword evidence="3" id="KW-1185">Reference proteome</keyword>
<reference evidence="2 3" key="1">
    <citation type="submission" date="2018-11" db="EMBL/GenBank/DDBJ databases">
        <title>Erythrobacter spongiae sp. nov., isolated from a marine sponge.</title>
        <authorList>
            <person name="Zhuang L."/>
            <person name="Luo L."/>
        </authorList>
    </citation>
    <scope>NUCLEOTIDE SEQUENCE [LARGE SCALE GENOMIC DNA]</scope>
    <source>
        <strain evidence="2 3">HN-E23</strain>
    </source>
</reference>
<dbReference type="EMBL" id="RPFZ01000001">
    <property type="protein sequence ID" value="RPF70919.1"/>
    <property type="molecule type" value="Genomic_DNA"/>
</dbReference>